<feature type="non-terminal residue" evidence="1">
    <location>
        <position position="109"/>
    </location>
</feature>
<reference evidence="2" key="1">
    <citation type="submission" date="2017-02" db="EMBL/GenBank/DDBJ databases">
        <authorList>
            <person name="Tafer H."/>
            <person name="Lopandic K."/>
        </authorList>
    </citation>
    <scope>NUCLEOTIDE SEQUENCE [LARGE SCALE GENOMIC DNA]</scope>
    <source>
        <strain evidence="2">CBS 366.77</strain>
    </source>
</reference>
<dbReference type="AlphaFoldDB" id="A0A3A2Z3N9"/>
<sequence length="109" mass="12348">MHTNAPVTGNPFWQAANEHSLSSGMEMEEEFKSTTDENMIPLDVDDAAFNAYCAKIHPFVPVLPQSKERLLELMHQCSREVQEAFLYALYAVTHTRMDRVAGAFQKVES</sequence>
<evidence type="ECO:0000313" key="1">
    <source>
        <dbReference type="EMBL" id="RJE16813.1"/>
    </source>
</evidence>
<proteinExistence type="predicted"/>
<dbReference type="EMBL" id="MVGC01002560">
    <property type="protein sequence ID" value="RJE16813.1"/>
    <property type="molecule type" value="Genomic_DNA"/>
</dbReference>
<evidence type="ECO:0000313" key="2">
    <source>
        <dbReference type="Proteomes" id="UP000266188"/>
    </source>
</evidence>
<keyword evidence="2" id="KW-1185">Reference proteome</keyword>
<gene>
    <name evidence="1" type="ORF">PHISCL_10850</name>
</gene>
<dbReference type="STRING" id="2070753.A0A3A2Z3N9"/>
<organism evidence="1 2">
    <name type="scientific">Aspergillus sclerotialis</name>
    <dbReference type="NCBI Taxonomy" id="2070753"/>
    <lineage>
        <taxon>Eukaryota</taxon>
        <taxon>Fungi</taxon>
        <taxon>Dikarya</taxon>
        <taxon>Ascomycota</taxon>
        <taxon>Pezizomycotina</taxon>
        <taxon>Eurotiomycetes</taxon>
        <taxon>Eurotiomycetidae</taxon>
        <taxon>Eurotiales</taxon>
        <taxon>Aspergillaceae</taxon>
        <taxon>Aspergillus</taxon>
        <taxon>Aspergillus subgen. Polypaecilum</taxon>
    </lineage>
</organism>
<accession>A0A3A2Z3N9</accession>
<dbReference type="OrthoDB" id="5426978at2759"/>
<protein>
    <submittedName>
        <fullName evidence="1">Uncharacterized protein</fullName>
    </submittedName>
</protein>
<name>A0A3A2Z3N9_9EURO</name>
<dbReference type="Proteomes" id="UP000266188">
    <property type="component" value="Unassembled WGS sequence"/>
</dbReference>
<comment type="caution">
    <text evidence="1">The sequence shown here is derived from an EMBL/GenBank/DDBJ whole genome shotgun (WGS) entry which is preliminary data.</text>
</comment>